<evidence type="ECO:0000256" key="4">
    <source>
        <dbReference type="ARBA" id="ARBA00022964"/>
    </source>
</evidence>
<evidence type="ECO:0000256" key="7">
    <source>
        <dbReference type="RuleBase" id="RU366010"/>
    </source>
</evidence>
<dbReference type="InterPro" id="IPR011051">
    <property type="entry name" value="RmlC_Cupin_sf"/>
</dbReference>
<proteinExistence type="inferred from homology"/>
<gene>
    <name evidence="9" type="ORF">HK105_207784</name>
</gene>
<evidence type="ECO:0000313" key="10">
    <source>
        <dbReference type="Proteomes" id="UP001527925"/>
    </source>
</evidence>
<dbReference type="Gene3D" id="2.60.120.10">
    <property type="entry name" value="Jelly Rolls"/>
    <property type="match status" value="1"/>
</dbReference>
<dbReference type="SUPFAM" id="SSF51182">
    <property type="entry name" value="RmlC-like cupins"/>
    <property type="match status" value="1"/>
</dbReference>
<evidence type="ECO:0000256" key="8">
    <source>
        <dbReference type="SAM" id="MobiDB-lite"/>
    </source>
</evidence>
<protein>
    <recommendedName>
        <fullName evidence="2 7">Cysteine dioxygenase</fullName>
        <ecNumber evidence="2 7">1.13.11.20</ecNumber>
    </recommendedName>
</protein>
<feature type="compositionally biased region" description="Low complexity" evidence="8">
    <location>
        <begin position="24"/>
        <end position="33"/>
    </location>
</feature>
<evidence type="ECO:0000256" key="2">
    <source>
        <dbReference type="ARBA" id="ARBA00013133"/>
    </source>
</evidence>
<dbReference type="Proteomes" id="UP001527925">
    <property type="component" value="Unassembled WGS sequence"/>
</dbReference>
<feature type="region of interest" description="Disordered" evidence="8">
    <location>
        <begin position="1"/>
        <end position="36"/>
    </location>
</feature>
<comment type="caution">
    <text evidence="9">The sequence shown here is derived from an EMBL/GenBank/DDBJ whole genome shotgun (WGS) entry which is preliminary data.</text>
</comment>
<dbReference type="PANTHER" id="PTHR12918:SF1">
    <property type="entry name" value="CYSTEINE DIOXYGENASE TYPE 1"/>
    <property type="match status" value="1"/>
</dbReference>
<evidence type="ECO:0000256" key="5">
    <source>
        <dbReference type="ARBA" id="ARBA00023002"/>
    </source>
</evidence>
<keyword evidence="10" id="KW-1185">Reference proteome</keyword>
<name>A0ABR4MZI8_9FUNG</name>
<accession>A0ABR4MZI8</accession>
<comment type="similarity">
    <text evidence="1 7">Belongs to the cysteine dioxygenase family.</text>
</comment>
<dbReference type="EC" id="1.13.11.20" evidence="2 7"/>
<comment type="cofactor">
    <cofactor evidence="7">
        <name>Fe cation</name>
        <dbReference type="ChEBI" id="CHEBI:24875"/>
    </cofactor>
    <text evidence="7">Binds 1 Fe cation per subunit.</text>
</comment>
<dbReference type="Pfam" id="PF05995">
    <property type="entry name" value="CDO_I"/>
    <property type="match status" value="1"/>
</dbReference>
<comment type="catalytic activity">
    <reaction evidence="7">
        <text>L-cysteine + O2 = 3-sulfino-L-alanine + H(+)</text>
        <dbReference type="Rhea" id="RHEA:20441"/>
        <dbReference type="ChEBI" id="CHEBI:15378"/>
        <dbReference type="ChEBI" id="CHEBI:15379"/>
        <dbReference type="ChEBI" id="CHEBI:35235"/>
        <dbReference type="ChEBI" id="CHEBI:61085"/>
        <dbReference type="EC" id="1.13.11.20"/>
    </reaction>
</comment>
<keyword evidence="5 7" id="KW-0560">Oxidoreductase</keyword>
<keyword evidence="3 7" id="KW-0479">Metal-binding</keyword>
<dbReference type="CDD" id="cd10548">
    <property type="entry name" value="cupin_CDO"/>
    <property type="match status" value="1"/>
</dbReference>
<keyword evidence="4 7" id="KW-0223">Dioxygenase</keyword>
<organism evidence="9 10">
    <name type="scientific">Polyrhizophydium stewartii</name>
    <dbReference type="NCBI Taxonomy" id="2732419"/>
    <lineage>
        <taxon>Eukaryota</taxon>
        <taxon>Fungi</taxon>
        <taxon>Fungi incertae sedis</taxon>
        <taxon>Chytridiomycota</taxon>
        <taxon>Chytridiomycota incertae sedis</taxon>
        <taxon>Chytridiomycetes</taxon>
        <taxon>Rhizophydiales</taxon>
        <taxon>Rhizophydiales incertae sedis</taxon>
        <taxon>Polyrhizophydium</taxon>
    </lineage>
</organism>
<evidence type="ECO:0000256" key="1">
    <source>
        <dbReference type="ARBA" id="ARBA00006622"/>
    </source>
</evidence>
<dbReference type="EMBL" id="JADGIZ020000059">
    <property type="protein sequence ID" value="KAL2912677.1"/>
    <property type="molecule type" value="Genomic_DNA"/>
</dbReference>
<reference evidence="9 10" key="1">
    <citation type="submission" date="2023-09" db="EMBL/GenBank/DDBJ databases">
        <title>Pangenome analysis of Batrachochytrium dendrobatidis and related Chytrids.</title>
        <authorList>
            <person name="Yacoub M.N."/>
            <person name="Stajich J.E."/>
            <person name="James T.Y."/>
        </authorList>
    </citation>
    <scope>NUCLEOTIDE SEQUENCE [LARGE SCALE GENOMIC DNA]</scope>
    <source>
        <strain evidence="9 10">JEL0888</strain>
    </source>
</reference>
<dbReference type="InterPro" id="IPR014710">
    <property type="entry name" value="RmlC-like_jellyroll"/>
</dbReference>
<feature type="compositionally biased region" description="Pro residues" evidence="8">
    <location>
        <begin position="7"/>
        <end position="23"/>
    </location>
</feature>
<dbReference type="InterPro" id="IPR010300">
    <property type="entry name" value="CDO_1"/>
</dbReference>
<evidence type="ECO:0000256" key="6">
    <source>
        <dbReference type="ARBA" id="ARBA00023004"/>
    </source>
</evidence>
<evidence type="ECO:0000313" key="9">
    <source>
        <dbReference type="EMBL" id="KAL2912677.1"/>
    </source>
</evidence>
<dbReference type="PANTHER" id="PTHR12918">
    <property type="entry name" value="CYSTEINE DIOXYGENASE"/>
    <property type="match status" value="1"/>
</dbReference>
<sequence length="251" mass="26611">MTALAPMPMPTPTPTPTPAPAPAPAAAAAAREPAPVPTPRDLGELCALLHAELAGGGLDSAHVDVARVQALMAAYKSNAADWERFALFDAGRYTRNLVDAGNGRFNLMVLCWGPGQASPIHDHANSHCLVKVLEGAIDETQYEWPEGVAEDDDETAATRSLTVKQRATYTTDEVTYMHDKIGLHKVANPRSTGAISLHLYTPPIESCKTFCETTGAARASGKSVFYSVGGERCNYVDGIKASMSAKADSTQ</sequence>
<evidence type="ECO:0000256" key="3">
    <source>
        <dbReference type="ARBA" id="ARBA00022723"/>
    </source>
</evidence>
<keyword evidence="6 7" id="KW-0408">Iron</keyword>